<keyword evidence="3" id="KW-1185">Reference proteome</keyword>
<dbReference type="Proteomes" id="UP001164718">
    <property type="component" value="Chromosome"/>
</dbReference>
<accession>A0A9E8RV27</accession>
<protein>
    <submittedName>
        <fullName evidence="2">DUF1992 domain-containing protein</fullName>
    </submittedName>
</protein>
<feature type="domain" description="DnaJ homologue subfamily C member 28 conserved" evidence="1">
    <location>
        <begin position="7"/>
        <end position="73"/>
    </location>
</feature>
<organism evidence="2 3">
    <name type="scientific">Fervidibacillus albus</name>
    <dbReference type="NCBI Taxonomy" id="2980026"/>
    <lineage>
        <taxon>Bacteria</taxon>
        <taxon>Bacillati</taxon>
        <taxon>Bacillota</taxon>
        <taxon>Bacilli</taxon>
        <taxon>Bacillales</taxon>
        <taxon>Bacillaceae</taxon>
        <taxon>Fervidibacillus</taxon>
    </lineage>
</organism>
<evidence type="ECO:0000313" key="3">
    <source>
        <dbReference type="Proteomes" id="UP001164718"/>
    </source>
</evidence>
<dbReference type="PANTHER" id="PTHR39158">
    <property type="entry name" value="OS08G0560600 PROTEIN"/>
    <property type="match status" value="1"/>
</dbReference>
<gene>
    <name evidence="2" type="ORF">OE104_10385</name>
</gene>
<dbReference type="Pfam" id="PF09350">
    <property type="entry name" value="DJC28_CD"/>
    <property type="match status" value="1"/>
</dbReference>
<sequence length="124" mass="14760">MDIFWQIANEKIKRAYEDGEFDHLPGKGKPLKADELAYVPEELRMAFRIMKNAGYSVEEDRLKQEMMTINQLLAQCTDEGERQQLTEQFSEKLLKYQRLLSKRRIPTNSSVFKNYQEKIERKLL</sequence>
<proteinExistence type="predicted"/>
<name>A0A9E8RV27_9BACI</name>
<dbReference type="InterPro" id="IPR018961">
    <property type="entry name" value="DnaJ_homolog_subfam-C_membr-28"/>
</dbReference>
<dbReference type="KEGG" id="faf:OE104_10385"/>
<evidence type="ECO:0000259" key="1">
    <source>
        <dbReference type="Pfam" id="PF09350"/>
    </source>
</evidence>
<evidence type="ECO:0000313" key="2">
    <source>
        <dbReference type="EMBL" id="WAA09001.1"/>
    </source>
</evidence>
<dbReference type="EMBL" id="CP106878">
    <property type="protein sequence ID" value="WAA09001.1"/>
    <property type="molecule type" value="Genomic_DNA"/>
</dbReference>
<dbReference type="RefSeq" id="WP_275416786.1">
    <property type="nucleotide sequence ID" value="NZ_CP106878.1"/>
</dbReference>
<dbReference type="PANTHER" id="PTHR39158:SF1">
    <property type="entry name" value="DNAJ HOMOLOG SUBFAMILY C MEMBER 28"/>
    <property type="match status" value="1"/>
</dbReference>
<reference evidence="2" key="1">
    <citation type="submission" date="2022-09" db="EMBL/GenBank/DDBJ databases">
        <title>Complete Genomes of Fervidibacillus albus and Fervidibacillus halotolerans isolated from tidal flat sediments.</title>
        <authorList>
            <person name="Kwon K.K."/>
            <person name="Yang S.-H."/>
            <person name="Park M.J."/>
            <person name="Oh H.-M."/>
        </authorList>
    </citation>
    <scope>NUCLEOTIDE SEQUENCE</scope>
    <source>
        <strain evidence="2">MEBiC13591</strain>
    </source>
</reference>
<dbReference type="InterPro" id="IPR052573">
    <property type="entry name" value="DnaJ_C_subfamily_28"/>
</dbReference>
<dbReference type="AlphaFoldDB" id="A0A9E8RV27"/>